<feature type="chain" id="PRO_5024355481" evidence="2">
    <location>
        <begin position="24"/>
        <end position="350"/>
    </location>
</feature>
<dbReference type="PANTHER" id="PTHR47572:SF4">
    <property type="entry name" value="LACTONASE DRP35"/>
    <property type="match status" value="1"/>
</dbReference>
<gene>
    <name evidence="4" type="ORF">F0145_00145</name>
</gene>
<dbReference type="InterPro" id="IPR051262">
    <property type="entry name" value="SMP-30/CGR1_Lactonase"/>
</dbReference>
<dbReference type="GO" id="GO:0016787">
    <property type="term" value="F:hydrolase activity"/>
    <property type="evidence" value="ECO:0007669"/>
    <property type="project" value="UniProtKB-KW"/>
</dbReference>
<dbReference type="Pfam" id="PF08450">
    <property type="entry name" value="SGL"/>
    <property type="match status" value="1"/>
</dbReference>
<dbReference type="RefSeq" id="WP_150086046.1">
    <property type="nucleotide sequence ID" value="NZ_VWSF01000001.1"/>
</dbReference>
<keyword evidence="2" id="KW-0732">Signal</keyword>
<dbReference type="EMBL" id="VWSF01000001">
    <property type="protein sequence ID" value="KAA5549050.1"/>
    <property type="molecule type" value="Genomic_DNA"/>
</dbReference>
<protein>
    <submittedName>
        <fullName evidence="4">SusF/SusE family outer membrane protein</fullName>
    </submittedName>
</protein>
<feature type="signal peptide" evidence="2">
    <location>
        <begin position="1"/>
        <end position="23"/>
    </location>
</feature>
<sequence>MRIALLKSTFLFLTLCSVLLVKAQTNYTTVGIIGSATPKGWDASTPMKPVRGNEPHQWQVMLPLSHGEVKFRANNSWDVNWGNSSFPLGIAVASGANIPISLAGTYKVTFNDLTGDYSFTAVSYATPQKRNVQRGLNSQKTGGGNIFPAAASVQEIFSNGEDFLEGPAMSQDGLLYFSDFSEQTKTGIIWTLNPQTRAYKVFRSPSGMANGLAFDANGDLIVCEQAGGGGRRVTKTNMKTGITHVLAGQYRNKPFNSPNDLSIDAKGRIYFTDPSYVANDPVEQNQMGVYRIDGDSSVHLVAANVNKPNGIAVSPDQKNLYVVNCDFPGNGNRWFLPEEKTRWGQAVKGQ</sequence>
<name>A0A5M6DS94_9BACT</name>
<keyword evidence="5" id="KW-1185">Reference proteome</keyword>
<dbReference type="PANTHER" id="PTHR47572">
    <property type="entry name" value="LIPOPROTEIN-RELATED"/>
    <property type="match status" value="1"/>
</dbReference>
<keyword evidence="1" id="KW-0378">Hydrolase</keyword>
<dbReference type="InterPro" id="IPR013658">
    <property type="entry name" value="SGL"/>
</dbReference>
<dbReference type="Proteomes" id="UP000323426">
    <property type="component" value="Unassembled WGS sequence"/>
</dbReference>
<evidence type="ECO:0000256" key="2">
    <source>
        <dbReference type="SAM" id="SignalP"/>
    </source>
</evidence>
<comment type="caution">
    <text evidence="4">The sequence shown here is derived from an EMBL/GenBank/DDBJ whole genome shotgun (WGS) entry which is preliminary data.</text>
</comment>
<feature type="domain" description="SMP-30/Gluconolactonase/LRE-like region" evidence="3">
    <location>
        <begin position="165"/>
        <end position="324"/>
    </location>
</feature>
<organism evidence="4 5">
    <name type="scientific">Adhaeribacter rhizoryzae</name>
    <dbReference type="NCBI Taxonomy" id="2607907"/>
    <lineage>
        <taxon>Bacteria</taxon>
        <taxon>Pseudomonadati</taxon>
        <taxon>Bacteroidota</taxon>
        <taxon>Cytophagia</taxon>
        <taxon>Cytophagales</taxon>
        <taxon>Hymenobacteraceae</taxon>
        <taxon>Adhaeribacter</taxon>
    </lineage>
</organism>
<evidence type="ECO:0000313" key="4">
    <source>
        <dbReference type="EMBL" id="KAA5549050.1"/>
    </source>
</evidence>
<dbReference type="GO" id="GO:2001070">
    <property type="term" value="F:starch binding"/>
    <property type="evidence" value="ECO:0007669"/>
    <property type="project" value="InterPro"/>
</dbReference>
<accession>A0A5M6DS94</accession>
<dbReference type="CDD" id="cd12956">
    <property type="entry name" value="CBM_SusE-F_like"/>
    <property type="match status" value="1"/>
</dbReference>
<proteinExistence type="predicted"/>
<dbReference type="GO" id="GO:0019867">
    <property type="term" value="C:outer membrane"/>
    <property type="evidence" value="ECO:0007669"/>
    <property type="project" value="InterPro"/>
</dbReference>
<evidence type="ECO:0000313" key="5">
    <source>
        <dbReference type="Proteomes" id="UP000323426"/>
    </source>
</evidence>
<dbReference type="AlphaFoldDB" id="A0A5M6DS94"/>
<evidence type="ECO:0000256" key="1">
    <source>
        <dbReference type="ARBA" id="ARBA00022801"/>
    </source>
</evidence>
<evidence type="ECO:0000259" key="3">
    <source>
        <dbReference type="Pfam" id="PF08450"/>
    </source>
</evidence>
<dbReference type="SUPFAM" id="SSF63829">
    <property type="entry name" value="Calcium-dependent phosphotriesterase"/>
    <property type="match status" value="1"/>
</dbReference>
<dbReference type="Gene3D" id="2.60.40.3620">
    <property type="match status" value="1"/>
</dbReference>
<reference evidence="4 5" key="1">
    <citation type="submission" date="2019-09" db="EMBL/GenBank/DDBJ databases">
        <title>Genome sequence and assembly of Adhaeribacter sp.</title>
        <authorList>
            <person name="Chhetri G."/>
        </authorList>
    </citation>
    <scope>NUCLEOTIDE SEQUENCE [LARGE SCALE GENOMIC DNA]</scope>
    <source>
        <strain evidence="4 5">DK36</strain>
    </source>
</reference>
<dbReference type="Gene3D" id="2.120.10.30">
    <property type="entry name" value="TolB, C-terminal domain"/>
    <property type="match status" value="1"/>
</dbReference>
<dbReference type="InterPro" id="IPR011042">
    <property type="entry name" value="6-blade_b-propeller_TolB-like"/>
</dbReference>